<evidence type="ECO:0000313" key="1">
    <source>
        <dbReference type="EMBL" id="CDS25070.1"/>
    </source>
</evidence>
<evidence type="ECO:0000313" key="3">
    <source>
        <dbReference type="WBParaSite" id="EgrG_002057400"/>
    </source>
</evidence>
<reference evidence="3" key="3">
    <citation type="submission" date="2020-10" db="UniProtKB">
        <authorList>
            <consortium name="WormBaseParasite"/>
        </authorList>
    </citation>
    <scope>IDENTIFICATION</scope>
</reference>
<accession>A0A068WYV4</accession>
<gene>
    <name evidence="1" type="ORF">EgrG_002057400</name>
</gene>
<dbReference type="EMBL" id="LK028702">
    <property type="protein sequence ID" value="CDS25070.1"/>
    <property type="molecule type" value="Genomic_DNA"/>
</dbReference>
<name>A0A068WYV4_ECHGR</name>
<proteinExistence type="predicted"/>
<dbReference type="WBParaSite" id="EgrG_002057400">
    <property type="protein sequence ID" value="EgrG_002057400"/>
    <property type="gene ID" value="EgrG_002057400"/>
</dbReference>
<organism evidence="1">
    <name type="scientific">Echinococcus granulosus</name>
    <name type="common">Hydatid tapeworm</name>
    <dbReference type="NCBI Taxonomy" id="6210"/>
    <lineage>
        <taxon>Eukaryota</taxon>
        <taxon>Metazoa</taxon>
        <taxon>Spiralia</taxon>
        <taxon>Lophotrochozoa</taxon>
        <taxon>Platyhelminthes</taxon>
        <taxon>Cestoda</taxon>
        <taxon>Eucestoda</taxon>
        <taxon>Cyclophyllidea</taxon>
        <taxon>Taeniidae</taxon>
        <taxon>Echinococcus</taxon>
        <taxon>Echinococcus granulosus group</taxon>
    </lineage>
</organism>
<dbReference type="AlphaFoldDB" id="A0A068WYV4"/>
<dbReference type="Proteomes" id="UP000492820">
    <property type="component" value="Unassembled WGS sequence"/>
</dbReference>
<reference evidence="1" key="2">
    <citation type="submission" date="2014-06" db="EMBL/GenBank/DDBJ databases">
        <authorList>
            <person name="Aslett M."/>
        </authorList>
    </citation>
    <scope>NUCLEOTIDE SEQUENCE</scope>
</reference>
<protein>
    <submittedName>
        <fullName evidence="3">Secreted protein</fullName>
    </submittedName>
</protein>
<sequence length="67" mass="7478">MLECTDARRLLRREHASCCVMRGLALIAYSAALTRFIGIAGFTSSADNVEVQTCHFFYPCIYEIPSS</sequence>
<reference evidence="1 2" key="1">
    <citation type="journal article" date="2013" name="Nature">
        <title>The genomes of four tapeworm species reveal adaptations to parasitism.</title>
        <authorList>
            <person name="Tsai I.J."/>
            <person name="Zarowiecki M."/>
            <person name="Holroyd N."/>
            <person name="Garciarrubio A."/>
            <person name="Sanchez-Flores A."/>
            <person name="Brooks K.L."/>
            <person name="Tracey A."/>
            <person name="Bobes R.J."/>
            <person name="Fragoso G."/>
            <person name="Sciutto E."/>
            <person name="Aslett M."/>
            <person name="Beasley H."/>
            <person name="Bennett H.M."/>
            <person name="Cai J."/>
            <person name="Camicia F."/>
            <person name="Clark R."/>
            <person name="Cucher M."/>
            <person name="De Silva N."/>
            <person name="Day T.A."/>
            <person name="Deplazes P."/>
            <person name="Estrada K."/>
            <person name="Fernandez C."/>
            <person name="Holland P.W."/>
            <person name="Hou J."/>
            <person name="Hu S."/>
            <person name="Huckvale T."/>
            <person name="Hung S.S."/>
            <person name="Kamenetzky L."/>
            <person name="Keane J.A."/>
            <person name="Kiss F."/>
            <person name="Koziol U."/>
            <person name="Lambert O."/>
            <person name="Liu K."/>
            <person name="Luo X."/>
            <person name="Luo Y."/>
            <person name="Macchiaroli N."/>
            <person name="Nichol S."/>
            <person name="Paps J."/>
            <person name="Parkinson J."/>
            <person name="Pouchkina-Stantcheva N."/>
            <person name="Riddiford N."/>
            <person name="Rosenzvit M."/>
            <person name="Salinas G."/>
            <person name="Wasmuth J.D."/>
            <person name="Zamanian M."/>
            <person name="Zheng Y."/>
            <person name="Cai X."/>
            <person name="Soberon X."/>
            <person name="Olson P.D."/>
            <person name="Laclette J.P."/>
            <person name="Brehm K."/>
            <person name="Berriman M."/>
            <person name="Garciarrubio A."/>
            <person name="Bobes R.J."/>
            <person name="Fragoso G."/>
            <person name="Sanchez-Flores A."/>
            <person name="Estrada K."/>
            <person name="Cevallos M.A."/>
            <person name="Morett E."/>
            <person name="Gonzalez V."/>
            <person name="Portillo T."/>
            <person name="Ochoa-Leyva A."/>
            <person name="Jose M.V."/>
            <person name="Sciutto E."/>
            <person name="Landa A."/>
            <person name="Jimenez L."/>
            <person name="Valdes V."/>
            <person name="Carrero J.C."/>
            <person name="Larralde C."/>
            <person name="Morales-Montor J."/>
            <person name="Limon-Lason J."/>
            <person name="Soberon X."/>
            <person name="Laclette J.P."/>
        </authorList>
    </citation>
    <scope>NUCLEOTIDE SEQUENCE [LARGE SCALE GENOMIC DNA]</scope>
</reference>
<evidence type="ECO:0000313" key="2">
    <source>
        <dbReference type="Proteomes" id="UP000492820"/>
    </source>
</evidence>